<sequence length="116" mass="13254">MDNQEKEQPDFIEIENSKRNSFVEGDGTFEEARNYVEIIAGNPCGTFGVPYLSLRNKSNDKKVGVTIEVRWMYNNRPRTESRIYNTFPGQVVGLGCPIPGPTSQRFDYILIAAWFI</sequence>
<comment type="caution">
    <text evidence="1">The sequence shown here is derived from an EMBL/GenBank/DDBJ whole genome shotgun (WGS) entry which is preliminary data.</text>
</comment>
<name>A0A255ZRC8_9FLAO</name>
<evidence type="ECO:0000313" key="1">
    <source>
        <dbReference type="EMBL" id="OYQ43971.1"/>
    </source>
</evidence>
<keyword evidence="2" id="KW-1185">Reference proteome</keyword>
<dbReference type="OrthoDB" id="1437799at2"/>
<evidence type="ECO:0000313" key="2">
    <source>
        <dbReference type="Proteomes" id="UP000216605"/>
    </source>
</evidence>
<reference evidence="1 2" key="1">
    <citation type="submission" date="2017-07" db="EMBL/GenBank/DDBJ databases">
        <title>Flavobacterium cyanobacteriorum sp. nov., isolated from cyanobacterial aggregates in a eutrophic lake.</title>
        <authorList>
            <person name="Cai H."/>
        </authorList>
    </citation>
    <scope>NUCLEOTIDE SEQUENCE [LARGE SCALE GENOMIC DNA]</scope>
    <source>
        <strain evidence="1 2">TH021</strain>
    </source>
</reference>
<dbReference type="AlphaFoldDB" id="A0A255ZRC8"/>
<proteinExistence type="predicted"/>
<dbReference type="EMBL" id="NOXV01000162">
    <property type="protein sequence ID" value="OYQ43971.1"/>
    <property type="molecule type" value="Genomic_DNA"/>
</dbReference>
<organism evidence="1 2">
    <name type="scientific">Flavobacterium cyanobacteriorum</name>
    <dbReference type="NCBI Taxonomy" id="2022802"/>
    <lineage>
        <taxon>Bacteria</taxon>
        <taxon>Pseudomonadati</taxon>
        <taxon>Bacteroidota</taxon>
        <taxon>Flavobacteriia</taxon>
        <taxon>Flavobacteriales</taxon>
        <taxon>Flavobacteriaceae</taxon>
        <taxon>Flavobacterium</taxon>
    </lineage>
</organism>
<dbReference type="Proteomes" id="UP000216605">
    <property type="component" value="Unassembled WGS sequence"/>
</dbReference>
<gene>
    <name evidence="1" type="ORF">CHU92_02710</name>
</gene>
<accession>A0A255ZRC8</accession>
<protein>
    <submittedName>
        <fullName evidence="1">Uncharacterized protein</fullName>
    </submittedName>
</protein>
<dbReference type="RefSeq" id="WP_094412352.1">
    <property type="nucleotide sequence ID" value="NZ_NOXV01000162.1"/>
</dbReference>